<organism evidence="1 2">
    <name type="scientific">Synaphobranchus kaupii</name>
    <name type="common">Kaup's arrowtooth eel</name>
    <dbReference type="NCBI Taxonomy" id="118154"/>
    <lineage>
        <taxon>Eukaryota</taxon>
        <taxon>Metazoa</taxon>
        <taxon>Chordata</taxon>
        <taxon>Craniata</taxon>
        <taxon>Vertebrata</taxon>
        <taxon>Euteleostomi</taxon>
        <taxon>Actinopterygii</taxon>
        <taxon>Neopterygii</taxon>
        <taxon>Teleostei</taxon>
        <taxon>Anguilliformes</taxon>
        <taxon>Synaphobranchidae</taxon>
        <taxon>Synaphobranchus</taxon>
    </lineage>
</organism>
<name>A0A9Q1FLK7_SYNKA</name>
<sequence>MAAGGGGIGSVGELEADSFHISEASAWAIMAVCVCLACKTRNNHGDMQLGERMSDWHLYWSAKGTKARRNWAKDSKFQKRCQAVSDLQLCLNYLKGIKARVTDSWAGVESRLDVAAFLGPKCHSKDTVSSDGSGPAPISQAALQSAGCSCAPETFSHAFQGAGTVF</sequence>
<comment type="caution">
    <text evidence="1">The sequence shown here is derived from an EMBL/GenBank/DDBJ whole genome shotgun (WGS) entry which is preliminary data.</text>
</comment>
<reference evidence="1" key="1">
    <citation type="journal article" date="2023" name="Science">
        <title>Genome structures resolve the early diversification of teleost fishes.</title>
        <authorList>
            <person name="Parey E."/>
            <person name="Louis A."/>
            <person name="Montfort J."/>
            <person name="Bouchez O."/>
            <person name="Roques C."/>
            <person name="Iampietro C."/>
            <person name="Lluch J."/>
            <person name="Castinel A."/>
            <person name="Donnadieu C."/>
            <person name="Desvignes T."/>
            <person name="Floi Bucao C."/>
            <person name="Jouanno E."/>
            <person name="Wen M."/>
            <person name="Mejri S."/>
            <person name="Dirks R."/>
            <person name="Jansen H."/>
            <person name="Henkel C."/>
            <person name="Chen W.J."/>
            <person name="Zahm M."/>
            <person name="Cabau C."/>
            <person name="Klopp C."/>
            <person name="Thompson A.W."/>
            <person name="Robinson-Rechavi M."/>
            <person name="Braasch I."/>
            <person name="Lecointre G."/>
            <person name="Bobe J."/>
            <person name="Postlethwait J.H."/>
            <person name="Berthelot C."/>
            <person name="Roest Crollius H."/>
            <person name="Guiguen Y."/>
        </authorList>
    </citation>
    <scope>NUCLEOTIDE SEQUENCE</scope>
    <source>
        <strain evidence="1">WJC10195</strain>
    </source>
</reference>
<dbReference type="EMBL" id="JAINUF010000005">
    <property type="protein sequence ID" value="KAJ8360909.1"/>
    <property type="molecule type" value="Genomic_DNA"/>
</dbReference>
<evidence type="ECO:0000313" key="2">
    <source>
        <dbReference type="Proteomes" id="UP001152622"/>
    </source>
</evidence>
<accession>A0A9Q1FLK7</accession>
<proteinExistence type="predicted"/>
<dbReference type="Proteomes" id="UP001152622">
    <property type="component" value="Chromosome 5"/>
</dbReference>
<keyword evidence="2" id="KW-1185">Reference proteome</keyword>
<evidence type="ECO:0000313" key="1">
    <source>
        <dbReference type="EMBL" id="KAJ8360909.1"/>
    </source>
</evidence>
<dbReference type="AlphaFoldDB" id="A0A9Q1FLK7"/>
<protein>
    <submittedName>
        <fullName evidence="1">Uncharacterized protein</fullName>
    </submittedName>
</protein>
<gene>
    <name evidence="1" type="ORF">SKAU_G00174340</name>
</gene>